<keyword evidence="1" id="KW-0175">Coiled coil</keyword>
<feature type="coiled-coil region" evidence="1">
    <location>
        <begin position="36"/>
        <end position="63"/>
    </location>
</feature>
<proteinExistence type="predicted"/>
<sequence length="88" mass="10621">MSSAKKQEFDWAIEVEERCVNDLLKLLNQYTRKKQYEQALRVNQDIERSLKRLQKLKDEWEYVDYLEGIVKQMENDGIESDVTYSTKK</sequence>
<organism evidence="2 3">
    <name type="scientific">Alkalibacillus salilacus</name>
    <dbReference type="NCBI Taxonomy" id="284582"/>
    <lineage>
        <taxon>Bacteria</taxon>
        <taxon>Bacillati</taxon>
        <taxon>Bacillota</taxon>
        <taxon>Bacilli</taxon>
        <taxon>Bacillales</taxon>
        <taxon>Bacillaceae</taxon>
        <taxon>Alkalibacillus</taxon>
    </lineage>
</organism>
<gene>
    <name evidence="2" type="ORF">J2S77_000967</name>
</gene>
<comment type="caution">
    <text evidence="2">The sequence shown here is derived from an EMBL/GenBank/DDBJ whole genome shotgun (WGS) entry which is preliminary data.</text>
</comment>
<keyword evidence="3" id="KW-1185">Reference proteome</keyword>
<evidence type="ECO:0008006" key="4">
    <source>
        <dbReference type="Google" id="ProtNLM"/>
    </source>
</evidence>
<evidence type="ECO:0000313" key="3">
    <source>
        <dbReference type="Proteomes" id="UP001224359"/>
    </source>
</evidence>
<reference evidence="2 3" key="1">
    <citation type="submission" date="2023-07" db="EMBL/GenBank/DDBJ databases">
        <title>Genomic Encyclopedia of Type Strains, Phase IV (KMG-IV): sequencing the most valuable type-strain genomes for metagenomic binning, comparative biology and taxonomic classification.</title>
        <authorList>
            <person name="Goeker M."/>
        </authorList>
    </citation>
    <scope>NUCLEOTIDE SEQUENCE [LARGE SCALE GENOMIC DNA]</scope>
    <source>
        <strain evidence="2 3">DSM 16460</strain>
    </source>
</reference>
<accession>A0ABT9VDI8</accession>
<name>A0ABT9VDI8_9BACI</name>
<protein>
    <recommendedName>
        <fullName evidence="4">IDEAL domain-containing protein</fullName>
    </recommendedName>
</protein>
<dbReference type="EMBL" id="JAUSTQ010000003">
    <property type="protein sequence ID" value="MDQ0159003.1"/>
    <property type="molecule type" value="Genomic_DNA"/>
</dbReference>
<dbReference type="Proteomes" id="UP001224359">
    <property type="component" value="Unassembled WGS sequence"/>
</dbReference>
<dbReference type="RefSeq" id="WP_306975151.1">
    <property type="nucleotide sequence ID" value="NZ_JAUSTQ010000003.1"/>
</dbReference>
<evidence type="ECO:0000313" key="2">
    <source>
        <dbReference type="EMBL" id="MDQ0159003.1"/>
    </source>
</evidence>
<evidence type="ECO:0000256" key="1">
    <source>
        <dbReference type="SAM" id="Coils"/>
    </source>
</evidence>